<evidence type="ECO:0000313" key="2">
    <source>
        <dbReference type="EMBL" id="MFD3407590.1"/>
    </source>
</evidence>
<keyword evidence="1" id="KW-0732">Signal</keyword>
<proteinExistence type="predicted"/>
<gene>
    <name evidence="2" type="ORF">SKC37_02885</name>
</gene>
<name>A0ABW6DIM6_9BACT</name>
<comment type="caution">
    <text evidence="2">The sequence shown here is derived from an EMBL/GenBank/DDBJ whole genome shotgun (WGS) entry which is preliminary data.</text>
</comment>
<reference evidence="2 3" key="1">
    <citation type="submission" date="2024-03" db="EMBL/GenBank/DDBJ databases">
        <title>Aquirufa genome sequencing.</title>
        <authorList>
            <person name="Pitt A."/>
            <person name="Hahn M.W."/>
        </authorList>
    </citation>
    <scope>NUCLEOTIDE SEQUENCE [LARGE SCALE GENOMIC DNA]</scope>
    <source>
        <strain evidence="2 3">HETE-83D</strain>
    </source>
</reference>
<feature type="chain" id="PRO_5046559220" evidence="1">
    <location>
        <begin position="24"/>
        <end position="168"/>
    </location>
</feature>
<keyword evidence="3" id="KW-1185">Reference proteome</keyword>
<organism evidence="2 3">
    <name type="scientific">Aquirufa esocilacus</name>
    <dbReference type="NCBI Taxonomy" id="3096513"/>
    <lineage>
        <taxon>Bacteria</taxon>
        <taxon>Pseudomonadati</taxon>
        <taxon>Bacteroidota</taxon>
        <taxon>Cytophagia</taxon>
        <taxon>Cytophagales</taxon>
        <taxon>Flectobacillaceae</taxon>
        <taxon>Aquirufa</taxon>
    </lineage>
</organism>
<evidence type="ECO:0000256" key="1">
    <source>
        <dbReference type="SAM" id="SignalP"/>
    </source>
</evidence>
<sequence>MKSHKIFLLFALVFFLLTFHSNAQIGRFVKSTEFKVFKNEVSNFKMGESYNGDFWFKDFDLDQVNQTNNENNISWGAEDVSFILLVNSQYAIIAYSNTMGGAGQSLFFDRKTKKITLYQFVAQELTSYNKLKCYRTSVSFTGPKRGRWWQSGILDLSTLKITWGAKDY</sequence>
<accession>A0ABW6DIM6</accession>
<dbReference type="Proteomes" id="UP001598019">
    <property type="component" value="Unassembled WGS sequence"/>
</dbReference>
<dbReference type="RefSeq" id="WP_377980017.1">
    <property type="nucleotide sequence ID" value="NZ_JBBKXX010000001.1"/>
</dbReference>
<evidence type="ECO:0000313" key="3">
    <source>
        <dbReference type="Proteomes" id="UP001598019"/>
    </source>
</evidence>
<feature type="signal peptide" evidence="1">
    <location>
        <begin position="1"/>
        <end position="23"/>
    </location>
</feature>
<dbReference type="EMBL" id="JBBKXX010000001">
    <property type="protein sequence ID" value="MFD3407590.1"/>
    <property type="molecule type" value="Genomic_DNA"/>
</dbReference>
<protein>
    <submittedName>
        <fullName evidence="2">Uncharacterized protein</fullName>
    </submittedName>
</protein>